<gene>
    <name evidence="2" type="ORF">Aru02nite_07530</name>
</gene>
<comment type="caution">
    <text evidence="2">The sequence shown here is derived from an EMBL/GenBank/DDBJ whole genome shotgun (WGS) entry which is preliminary data.</text>
</comment>
<dbReference type="SUPFAM" id="SSF55729">
    <property type="entry name" value="Acyl-CoA N-acyltransferases (Nat)"/>
    <property type="match status" value="1"/>
</dbReference>
<dbReference type="AlphaFoldDB" id="A0A8J3J4B2"/>
<name>A0A8J3J4B2_9ACTN</name>
<dbReference type="RefSeq" id="WP_203654870.1">
    <property type="nucleotide sequence ID" value="NZ_BAAAZM010000002.1"/>
</dbReference>
<accession>A0A8J3J4B2</accession>
<dbReference type="Gene3D" id="3.40.630.30">
    <property type="match status" value="1"/>
</dbReference>
<sequence>MTTDTQYASVRRTADRAAVLAVLTDAFARDPVVRWLFPDPADRARRQERFHADVLDHPAAEAYLAGQGGGAAVWLTLAAGQSPYGDPDGAGGRLGALGAALAARHPADVPHRYLACMGVRGARQGGGLGSALLRHGLAHTGTAAYLEASSPRSRALYRRHGFADLGAPVRVGGGPPLWPMWRP</sequence>
<dbReference type="PANTHER" id="PTHR42791">
    <property type="entry name" value="GNAT FAMILY ACETYLTRANSFERASE"/>
    <property type="match status" value="1"/>
</dbReference>
<dbReference type="Proteomes" id="UP000612808">
    <property type="component" value="Unassembled WGS sequence"/>
</dbReference>
<protein>
    <submittedName>
        <fullName evidence="2">N-acetyltransferase</fullName>
    </submittedName>
</protein>
<organism evidence="2 3">
    <name type="scientific">Actinocatenispora rupis</name>
    <dbReference type="NCBI Taxonomy" id="519421"/>
    <lineage>
        <taxon>Bacteria</taxon>
        <taxon>Bacillati</taxon>
        <taxon>Actinomycetota</taxon>
        <taxon>Actinomycetes</taxon>
        <taxon>Micromonosporales</taxon>
        <taxon>Micromonosporaceae</taxon>
        <taxon>Actinocatenispora</taxon>
    </lineage>
</organism>
<dbReference type="GO" id="GO:0016747">
    <property type="term" value="F:acyltransferase activity, transferring groups other than amino-acyl groups"/>
    <property type="evidence" value="ECO:0007669"/>
    <property type="project" value="InterPro"/>
</dbReference>
<dbReference type="PANTHER" id="PTHR42791:SF1">
    <property type="entry name" value="N-ACETYLTRANSFERASE DOMAIN-CONTAINING PROTEIN"/>
    <property type="match status" value="1"/>
</dbReference>
<evidence type="ECO:0000313" key="2">
    <source>
        <dbReference type="EMBL" id="GID09864.1"/>
    </source>
</evidence>
<dbReference type="InterPro" id="IPR016181">
    <property type="entry name" value="Acyl_CoA_acyltransferase"/>
</dbReference>
<dbReference type="EMBL" id="BOMB01000003">
    <property type="protein sequence ID" value="GID09864.1"/>
    <property type="molecule type" value="Genomic_DNA"/>
</dbReference>
<proteinExistence type="predicted"/>
<dbReference type="InterPro" id="IPR000182">
    <property type="entry name" value="GNAT_dom"/>
</dbReference>
<evidence type="ECO:0000259" key="1">
    <source>
        <dbReference type="Pfam" id="PF00583"/>
    </source>
</evidence>
<keyword evidence="3" id="KW-1185">Reference proteome</keyword>
<feature type="domain" description="N-acetyltransferase" evidence="1">
    <location>
        <begin position="97"/>
        <end position="162"/>
    </location>
</feature>
<dbReference type="InterPro" id="IPR052523">
    <property type="entry name" value="Trichothecene_AcTrans"/>
</dbReference>
<dbReference type="Pfam" id="PF00583">
    <property type="entry name" value="Acetyltransf_1"/>
    <property type="match status" value="1"/>
</dbReference>
<reference evidence="2" key="1">
    <citation type="submission" date="2021-01" db="EMBL/GenBank/DDBJ databases">
        <title>Whole genome shotgun sequence of Actinocatenispora rupis NBRC 107355.</title>
        <authorList>
            <person name="Komaki H."/>
            <person name="Tamura T."/>
        </authorList>
    </citation>
    <scope>NUCLEOTIDE SEQUENCE</scope>
    <source>
        <strain evidence="2">NBRC 107355</strain>
    </source>
</reference>
<evidence type="ECO:0000313" key="3">
    <source>
        <dbReference type="Proteomes" id="UP000612808"/>
    </source>
</evidence>